<dbReference type="AlphaFoldDB" id="A0A844CG17"/>
<dbReference type="EMBL" id="WJQT01000019">
    <property type="protein sequence ID" value="MRJ48090.1"/>
    <property type="molecule type" value="Genomic_DNA"/>
</dbReference>
<dbReference type="InterPro" id="IPR010057">
    <property type="entry name" value="Transcription_activator_Rgg_C"/>
</dbReference>
<evidence type="ECO:0000313" key="2">
    <source>
        <dbReference type="EMBL" id="MRJ48090.1"/>
    </source>
</evidence>
<dbReference type="RefSeq" id="WP_153833150.1">
    <property type="nucleotide sequence ID" value="NZ_WJQT01000019.1"/>
</dbReference>
<dbReference type="InterPro" id="IPR010982">
    <property type="entry name" value="Lambda_DNA-bd_dom_sf"/>
</dbReference>
<dbReference type="PANTHER" id="PTHR37038">
    <property type="entry name" value="TRANSCRIPTIONAL REGULATOR-RELATED"/>
    <property type="match status" value="1"/>
</dbReference>
<comment type="caution">
    <text evidence="2">The sequence shown here is derived from an EMBL/GenBank/DDBJ whole genome shotgun (WGS) entry which is preliminary data.</text>
</comment>
<name>A0A844CG17_9LACT</name>
<evidence type="ECO:0000313" key="3">
    <source>
        <dbReference type="Proteomes" id="UP000440066"/>
    </source>
</evidence>
<sequence length="286" mass="33782">MLKDYRSLIEEYRKKNGLSMQEICGDYISHSSYSRFIKKNQTLSADKLIYMIDRLDLNFREVGLFDQVIFLTNEDKVRMARVLDSGDLQAMADLADEFSSVSKREYDTHGMMAIRIRLKIGGEIASQQVKKLYDYLSKVEQWDYKEMYLFTFIIDKVESSIIQMVVKRVYNRAADSLYLERNLNLTILLDEAHFEFLRRGEFEQAQQVLQQLSDLVINKSFQTVFGLYSISQALHQNLVQTNPENFNKIGRLYRNLIKVQSDFLAIRLKNRYDELKTIHDLTEIEW</sequence>
<organism evidence="2 3">
    <name type="scientific">Fundicoccus ignavus</name>
    <dbReference type="NCBI Taxonomy" id="2664442"/>
    <lineage>
        <taxon>Bacteria</taxon>
        <taxon>Bacillati</taxon>
        <taxon>Bacillota</taxon>
        <taxon>Bacilli</taxon>
        <taxon>Lactobacillales</taxon>
        <taxon>Aerococcaceae</taxon>
        <taxon>Fundicoccus</taxon>
    </lineage>
</organism>
<accession>A0A844CG17</accession>
<evidence type="ECO:0000259" key="1">
    <source>
        <dbReference type="Pfam" id="PF21259"/>
    </source>
</evidence>
<dbReference type="NCBIfam" id="TIGR01716">
    <property type="entry name" value="RGG_Cterm"/>
    <property type="match status" value="1"/>
</dbReference>
<dbReference type="CDD" id="cd00093">
    <property type="entry name" value="HTH_XRE"/>
    <property type="match status" value="1"/>
</dbReference>
<feature type="domain" description="HTH-type transcriptional regulator Rgg C-terminal" evidence="1">
    <location>
        <begin position="122"/>
        <end position="219"/>
    </location>
</feature>
<reference evidence="2 3" key="1">
    <citation type="submission" date="2019-11" db="EMBL/GenBank/DDBJ databases">
        <title>Characterisation of Fundicoccus ignavus gen. nov. sp. nov., a novel genus of the family Aerococcaceae from bulk tank milk.</title>
        <authorList>
            <person name="Siebert A."/>
            <person name="Huptas C."/>
            <person name="Wenning M."/>
            <person name="Scherer S."/>
            <person name="Doll E.V."/>
        </authorList>
    </citation>
    <scope>NUCLEOTIDE SEQUENCE [LARGE SCALE GENOMIC DNA]</scope>
    <source>
        <strain evidence="2 3">DSM 109652</strain>
    </source>
</reference>
<gene>
    <name evidence="2" type="ORF">GF867_10985</name>
</gene>
<dbReference type="GO" id="GO:0003677">
    <property type="term" value="F:DNA binding"/>
    <property type="evidence" value="ECO:0007669"/>
    <property type="project" value="InterPro"/>
</dbReference>
<proteinExistence type="predicted"/>
<protein>
    <recommendedName>
        <fullName evidence="1">HTH-type transcriptional regulator Rgg C-terminal domain-containing protein</fullName>
    </recommendedName>
</protein>
<dbReference type="InterPro" id="IPR053163">
    <property type="entry name" value="HTH-type_regulator_Rgg"/>
</dbReference>
<dbReference type="SUPFAM" id="SSF47413">
    <property type="entry name" value="lambda repressor-like DNA-binding domains"/>
    <property type="match status" value="1"/>
</dbReference>
<dbReference type="InterPro" id="IPR001387">
    <property type="entry name" value="Cro/C1-type_HTH"/>
</dbReference>
<dbReference type="Proteomes" id="UP000440066">
    <property type="component" value="Unassembled WGS sequence"/>
</dbReference>
<dbReference type="Pfam" id="PF21259">
    <property type="entry name" value="Rgg_C"/>
    <property type="match status" value="1"/>
</dbReference>